<dbReference type="Pfam" id="PF00795">
    <property type="entry name" value="CN_hydrolase"/>
    <property type="match status" value="1"/>
</dbReference>
<dbReference type="AlphaFoldDB" id="A0A8D9FCA4"/>
<dbReference type="EMBL" id="HBUF01631066">
    <property type="protein sequence ID" value="CAG6783195.1"/>
    <property type="molecule type" value="Transcribed_RNA"/>
</dbReference>
<evidence type="ECO:0000256" key="2">
    <source>
        <dbReference type="ARBA" id="ARBA00022729"/>
    </source>
</evidence>
<dbReference type="Gene3D" id="3.60.110.10">
    <property type="entry name" value="Carbon-nitrogen hydrolase"/>
    <property type="match status" value="2"/>
</dbReference>
<proteinExistence type="inferred from homology"/>
<organism evidence="6">
    <name type="scientific">Cacopsylla melanoneura</name>
    <dbReference type="NCBI Taxonomy" id="428564"/>
    <lineage>
        <taxon>Eukaryota</taxon>
        <taxon>Metazoa</taxon>
        <taxon>Ecdysozoa</taxon>
        <taxon>Arthropoda</taxon>
        <taxon>Hexapoda</taxon>
        <taxon>Insecta</taxon>
        <taxon>Pterygota</taxon>
        <taxon>Neoptera</taxon>
        <taxon>Paraneoptera</taxon>
        <taxon>Hemiptera</taxon>
        <taxon>Sternorrhyncha</taxon>
        <taxon>Psylloidea</taxon>
        <taxon>Psyllidae</taxon>
        <taxon>Psyllinae</taxon>
        <taxon>Cacopsylla</taxon>
    </lineage>
</organism>
<dbReference type="InterPro" id="IPR036526">
    <property type="entry name" value="C-N_Hydrolase_sf"/>
</dbReference>
<keyword evidence="2" id="KW-0732">Signal</keyword>
<evidence type="ECO:0000256" key="3">
    <source>
        <dbReference type="ARBA" id="ARBA00022801"/>
    </source>
</evidence>
<dbReference type="Pfam" id="PF19018">
    <property type="entry name" value="Vanin_C"/>
    <property type="match status" value="1"/>
</dbReference>
<dbReference type="SUPFAM" id="SSF56317">
    <property type="entry name" value="Carbon-nitrogen hydrolase"/>
    <property type="match status" value="1"/>
</dbReference>
<protein>
    <submittedName>
        <fullName evidence="6">Vanin-like protein 1</fullName>
    </submittedName>
</protein>
<keyword evidence="4" id="KW-0325">Glycoprotein</keyword>
<evidence type="ECO:0000259" key="5">
    <source>
        <dbReference type="PROSITE" id="PS50263"/>
    </source>
</evidence>
<dbReference type="InterPro" id="IPR043957">
    <property type="entry name" value="Vanin_C"/>
</dbReference>
<dbReference type="InterPro" id="IPR040154">
    <property type="entry name" value="Biotinidase/VNN"/>
</dbReference>
<dbReference type="InterPro" id="IPR012101">
    <property type="entry name" value="Biotinidase-like_euk"/>
</dbReference>
<evidence type="ECO:0000313" key="6">
    <source>
        <dbReference type="EMBL" id="CAG6783195.1"/>
    </source>
</evidence>
<dbReference type="PANTHER" id="PTHR10609">
    <property type="entry name" value="BIOTINIDASE-RELATED"/>
    <property type="match status" value="1"/>
</dbReference>
<evidence type="ECO:0000256" key="4">
    <source>
        <dbReference type="ARBA" id="ARBA00023180"/>
    </source>
</evidence>
<evidence type="ECO:0000256" key="1">
    <source>
        <dbReference type="ARBA" id="ARBA00008225"/>
    </source>
</evidence>
<dbReference type="PANTHER" id="PTHR10609:SF14">
    <property type="entry name" value="BIOTINIDASE"/>
    <property type="match status" value="1"/>
</dbReference>
<keyword evidence="3" id="KW-0378">Hydrolase</keyword>
<accession>A0A8D9FCA4</accession>
<feature type="domain" description="CN hydrolase" evidence="5">
    <location>
        <begin position="24"/>
        <end position="329"/>
    </location>
</feature>
<dbReference type="GO" id="GO:0016811">
    <property type="term" value="F:hydrolase activity, acting on carbon-nitrogen (but not peptide) bonds, in linear amides"/>
    <property type="evidence" value="ECO:0007669"/>
    <property type="project" value="InterPro"/>
</dbReference>
<name>A0A8D9FCA4_9HEMI</name>
<dbReference type="CDD" id="cd07567">
    <property type="entry name" value="biotinidase_like"/>
    <property type="match status" value="1"/>
</dbReference>
<reference evidence="6" key="1">
    <citation type="submission" date="2021-05" db="EMBL/GenBank/DDBJ databases">
        <authorList>
            <person name="Alioto T."/>
            <person name="Alioto T."/>
            <person name="Gomez Garrido J."/>
        </authorList>
    </citation>
    <scope>NUCLEOTIDE SEQUENCE</scope>
</reference>
<sequence>MVHKKDAREREHVDYYTAAVVEYTSINMIQPEKQWTVPDLMQANAEQFVKIIQNASHYDVDIIVFPECGLSGTPMPKKRAEIKPYLTTIPNPTDHGIPYKEPQKYAKVSRTLRIKPYLTSIPNPTDHVIPYKEPQNYAKVLTVLSKAAAESNMYVVVNMPERVKCPVGDFSTICNGIDTEYHYNTNVVFDRQGQIIAKYRKYNLFLEFGFDTTPRPELVTFDTDFGVTFGVFICFDILFTQPAVELVRQKNVTDFVFSAAWMSELPLLTAVTVHSSWAFSMDVNLLSSNLNKPAQYGGGSGIYAGRHGVQVAVMPQYTGSQLLISRVPKKNSPRPLRPAESRRHVVPIIPPPIHQQNQLRLLCDSSYSSFHSKPLECIQPNDKNTSTFSYSEPKHGFSCSIEVVWTNKDCNNNMPSYKMFGYAGERTFSGAKTCYIEVCGLSAVTNDAVGCGKIPDLYDSGVTIHSISINVSSSSGLNSIAVPITINSSVIPIHVTDYTFNNDGKSIQNIQMNLVKPSTDLITFAVYRLPQEVS</sequence>
<comment type="similarity">
    <text evidence="1">Belongs to the carbon-nitrogen hydrolase superfamily. BTD/VNN family.</text>
</comment>
<dbReference type="PROSITE" id="PS50263">
    <property type="entry name" value="CN_HYDROLASE"/>
    <property type="match status" value="1"/>
</dbReference>
<dbReference type="InterPro" id="IPR003010">
    <property type="entry name" value="C-N_Hydrolase"/>
</dbReference>